<evidence type="ECO:0000256" key="1">
    <source>
        <dbReference type="SAM" id="MobiDB-lite"/>
    </source>
</evidence>
<proteinExistence type="predicted"/>
<dbReference type="AlphaFoldDB" id="A0AAV7RV87"/>
<feature type="transmembrane region" description="Helical" evidence="2">
    <location>
        <begin position="70"/>
        <end position="90"/>
    </location>
</feature>
<sequence length="93" mass="9689">MTNLTQLGPKRSGGASPGIMDMPVSPTSDGATTHRPEATPSLPQTQVGDSVPGSVASRGESCLMRHLEGMLLFCIFTIVIVCPGLEFSSFPAL</sequence>
<accession>A0AAV7RV87</accession>
<gene>
    <name evidence="3" type="ORF">NDU88_008246</name>
</gene>
<dbReference type="EMBL" id="JANPWB010000009">
    <property type="protein sequence ID" value="KAJ1155516.1"/>
    <property type="molecule type" value="Genomic_DNA"/>
</dbReference>
<keyword evidence="2" id="KW-1133">Transmembrane helix</keyword>
<keyword evidence="2" id="KW-0472">Membrane</keyword>
<evidence type="ECO:0000313" key="3">
    <source>
        <dbReference type="EMBL" id="KAJ1155516.1"/>
    </source>
</evidence>
<comment type="caution">
    <text evidence="3">The sequence shown here is derived from an EMBL/GenBank/DDBJ whole genome shotgun (WGS) entry which is preliminary data.</text>
</comment>
<dbReference type="Proteomes" id="UP001066276">
    <property type="component" value="Chromosome 5"/>
</dbReference>
<name>A0AAV7RV87_PLEWA</name>
<reference evidence="3" key="1">
    <citation type="journal article" date="2022" name="bioRxiv">
        <title>Sequencing and chromosome-scale assembly of the giantPleurodeles waltlgenome.</title>
        <authorList>
            <person name="Brown T."/>
            <person name="Elewa A."/>
            <person name="Iarovenko S."/>
            <person name="Subramanian E."/>
            <person name="Araus A.J."/>
            <person name="Petzold A."/>
            <person name="Susuki M."/>
            <person name="Suzuki K.-i.T."/>
            <person name="Hayashi T."/>
            <person name="Toyoda A."/>
            <person name="Oliveira C."/>
            <person name="Osipova E."/>
            <person name="Leigh N.D."/>
            <person name="Simon A."/>
            <person name="Yun M.H."/>
        </authorList>
    </citation>
    <scope>NUCLEOTIDE SEQUENCE</scope>
    <source>
        <strain evidence="3">20211129_DDA</strain>
        <tissue evidence="3">Liver</tissue>
    </source>
</reference>
<organism evidence="3 4">
    <name type="scientific">Pleurodeles waltl</name>
    <name type="common">Iberian ribbed newt</name>
    <dbReference type="NCBI Taxonomy" id="8319"/>
    <lineage>
        <taxon>Eukaryota</taxon>
        <taxon>Metazoa</taxon>
        <taxon>Chordata</taxon>
        <taxon>Craniata</taxon>
        <taxon>Vertebrata</taxon>
        <taxon>Euteleostomi</taxon>
        <taxon>Amphibia</taxon>
        <taxon>Batrachia</taxon>
        <taxon>Caudata</taxon>
        <taxon>Salamandroidea</taxon>
        <taxon>Salamandridae</taxon>
        <taxon>Pleurodelinae</taxon>
        <taxon>Pleurodeles</taxon>
    </lineage>
</organism>
<evidence type="ECO:0000313" key="4">
    <source>
        <dbReference type="Proteomes" id="UP001066276"/>
    </source>
</evidence>
<protein>
    <submittedName>
        <fullName evidence="3">Uncharacterized protein</fullName>
    </submittedName>
</protein>
<keyword evidence="2" id="KW-0812">Transmembrane</keyword>
<keyword evidence="4" id="KW-1185">Reference proteome</keyword>
<feature type="region of interest" description="Disordered" evidence="1">
    <location>
        <begin position="1"/>
        <end position="56"/>
    </location>
</feature>
<evidence type="ECO:0000256" key="2">
    <source>
        <dbReference type="SAM" id="Phobius"/>
    </source>
</evidence>